<dbReference type="Proteomes" id="UP000465601">
    <property type="component" value="Unassembled WGS sequence"/>
</dbReference>
<evidence type="ECO:0008006" key="3">
    <source>
        <dbReference type="Google" id="ProtNLM"/>
    </source>
</evidence>
<dbReference type="OrthoDB" id="1739831at2"/>
<evidence type="ECO:0000313" key="2">
    <source>
        <dbReference type="Proteomes" id="UP000465601"/>
    </source>
</evidence>
<reference evidence="1 2" key="1">
    <citation type="submission" date="2019-10" db="EMBL/GenBank/DDBJ databases">
        <title>Alkaliphilus serpentinus sp. nov. and Alkaliphilus pronyensis sp. nov., two novel anaerobic alkaliphilic species isolated from the serpentinized-hosted hydrothermal field of the Prony Bay (New Caledonia).</title>
        <authorList>
            <person name="Postec A."/>
        </authorList>
    </citation>
    <scope>NUCLEOTIDE SEQUENCE [LARGE SCALE GENOMIC DNA]</scope>
    <source>
        <strain evidence="1 2">LacT</strain>
    </source>
</reference>
<dbReference type="AlphaFoldDB" id="A0A833HLU5"/>
<dbReference type="EMBL" id="WBZB01000051">
    <property type="protein sequence ID" value="KAB3526629.1"/>
    <property type="molecule type" value="Genomic_DNA"/>
</dbReference>
<sequence>MKLINCTICGRLFKSQYFTICEDCLEGQEEVNPYKKVKDFLEKHPGANALEVSNATGVPKNLIVKFINDDVISVVKKRS</sequence>
<name>A0A833HLU5_9FIRM</name>
<organism evidence="1 2">
    <name type="scientific">Alkaliphilus serpentinus</name>
    <dbReference type="NCBI Taxonomy" id="1482731"/>
    <lineage>
        <taxon>Bacteria</taxon>
        <taxon>Bacillati</taxon>
        <taxon>Bacillota</taxon>
        <taxon>Clostridia</taxon>
        <taxon>Peptostreptococcales</taxon>
        <taxon>Natronincolaceae</taxon>
        <taxon>Alkaliphilus</taxon>
    </lineage>
</organism>
<accession>A0A833HLU5</accession>
<protein>
    <recommendedName>
        <fullName evidence="3">MerR family transcriptional regulator</fullName>
    </recommendedName>
</protein>
<comment type="caution">
    <text evidence="1">The sequence shown here is derived from an EMBL/GenBank/DDBJ whole genome shotgun (WGS) entry which is preliminary data.</text>
</comment>
<keyword evidence="2" id="KW-1185">Reference proteome</keyword>
<dbReference type="RefSeq" id="WP_151866895.1">
    <property type="nucleotide sequence ID" value="NZ_WBZB01000051.1"/>
</dbReference>
<gene>
    <name evidence="1" type="ORF">F8153_13580</name>
</gene>
<evidence type="ECO:0000313" key="1">
    <source>
        <dbReference type="EMBL" id="KAB3526629.1"/>
    </source>
</evidence>
<proteinExistence type="predicted"/>